<feature type="domain" description="Outer membrane protein beta-barrel" evidence="2">
    <location>
        <begin position="27"/>
        <end position="171"/>
    </location>
</feature>
<organism evidence="3 4">
    <name type="scientific">Sphingobacterium allocomposti</name>
    <dbReference type="NCBI Taxonomy" id="415956"/>
    <lineage>
        <taxon>Bacteria</taxon>
        <taxon>Pseudomonadati</taxon>
        <taxon>Bacteroidota</taxon>
        <taxon>Sphingobacteriia</taxon>
        <taxon>Sphingobacteriales</taxon>
        <taxon>Sphingobacteriaceae</taxon>
        <taxon>Sphingobacterium</taxon>
    </lineage>
</organism>
<dbReference type="RefSeq" id="WP_148910118.1">
    <property type="nucleotide sequence ID" value="NZ_VNHX01000028.1"/>
</dbReference>
<accession>A0A5S5CZY6</accession>
<evidence type="ECO:0000259" key="2">
    <source>
        <dbReference type="Pfam" id="PF13568"/>
    </source>
</evidence>
<protein>
    <submittedName>
        <fullName evidence="3">Outer membrane protein with beta-barrel domain</fullName>
    </submittedName>
</protein>
<feature type="signal peptide" evidence="1">
    <location>
        <begin position="1"/>
        <end position="27"/>
    </location>
</feature>
<sequence length="190" mass="21192">MRNLKKHVRNASLFLVLGLGVQLSATAQEAEFGVKAGALYNMPSYGSSVSSSDSKFGAQAGVFVRTTAKVYLEGELAFSTFKSSYTYEQKKFNPTFYQLNLPLQVGYRLVDTEQMTLRASVGPQVNFNLKKNQATTNADFKPFTFDGLVNIGTDFDRFSVDLRYNHTINKTSAELDSRNRMVGLSVGYRF</sequence>
<dbReference type="InterPro" id="IPR025665">
    <property type="entry name" value="Beta-barrel_OMP_2"/>
</dbReference>
<dbReference type="InterPro" id="IPR011250">
    <property type="entry name" value="OMP/PagP_B-barrel"/>
</dbReference>
<dbReference type="Proteomes" id="UP000325105">
    <property type="component" value="Unassembled WGS sequence"/>
</dbReference>
<dbReference type="AlphaFoldDB" id="A0A5S5CZY6"/>
<evidence type="ECO:0000313" key="3">
    <source>
        <dbReference type="EMBL" id="TYP89333.1"/>
    </source>
</evidence>
<comment type="caution">
    <text evidence="3">The sequence shown here is derived from an EMBL/GenBank/DDBJ whole genome shotgun (WGS) entry which is preliminary data.</text>
</comment>
<reference evidence="3 4" key="1">
    <citation type="submission" date="2019-07" db="EMBL/GenBank/DDBJ databases">
        <title>Genomic Encyclopedia of Archaeal and Bacterial Type Strains, Phase II (KMG-II): from individual species to whole genera.</title>
        <authorList>
            <person name="Goeker M."/>
        </authorList>
    </citation>
    <scope>NUCLEOTIDE SEQUENCE [LARGE SCALE GENOMIC DNA]</scope>
    <source>
        <strain evidence="3 4">DSM 18850</strain>
    </source>
</reference>
<keyword evidence="4" id="KW-1185">Reference proteome</keyword>
<dbReference type="EMBL" id="VNHX01000028">
    <property type="protein sequence ID" value="TYP89333.1"/>
    <property type="molecule type" value="Genomic_DNA"/>
</dbReference>
<evidence type="ECO:0000313" key="4">
    <source>
        <dbReference type="Proteomes" id="UP000325105"/>
    </source>
</evidence>
<feature type="chain" id="PRO_5024283172" evidence="1">
    <location>
        <begin position="28"/>
        <end position="190"/>
    </location>
</feature>
<dbReference type="Pfam" id="PF13568">
    <property type="entry name" value="OMP_b-brl_2"/>
    <property type="match status" value="1"/>
</dbReference>
<dbReference type="OrthoDB" id="1001536at2"/>
<evidence type="ECO:0000256" key="1">
    <source>
        <dbReference type="SAM" id="SignalP"/>
    </source>
</evidence>
<keyword evidence="1" id="KW-0732">Signal</keyword>
<proteinExistence type="predicted"/>
<dbReference type="SUPFAM" id="SSF56925">
    <property type="entry name" value="OMPA-like"/>
    <property type="match status" value="1"/>
</dbReference>
<gene>
    <name evidence="3" type="ORF">BC792_12852</name>
</gene>
<name>A0A5S5CZY6_9SPHI</name>